<feature type="transmembrane region" description="Helical" evidence="5">
    <location>
        <begin position="72"/>
        <end position="91"/>
    </location>
</feature>
<evidence type="ECO:0000256" key="1">
    <source>
        <dbReference type="ARBA" id="ARBA00004141"/>
    </source>
</evidence>
<evidence type="ECO:0000256" key="3">
    <source>
        <dbReference type="ARBA" id="ARBA00022989"/>
    </source>
</evidence>
<feature type="transmembrane region" description="Helical" evidence="5">
    <location>
        <begin position="159"/>
        <end position="177"/>
    </location>
</feature>
<feature type="transmembrane region" description="Helical" evidence="5">
    <location>
        <begin position="36"/>
        <end position="56"/>
    </location>
</feature>
<dbReference type="Proteomes" id="UP001152320">
    <property type="component" value="Chromosome 9"/>
</dbReference>
<name>A0A9Q1C0S6_HOLLE</name>
<proteinExistence type="inferred from homology"/>
<feature type="transmembrane region" description="Helical" evidence="5">
    <location>
        <begin position="125"/>
        <end position="147"/>
    </location>
</feature>
<keyword evidence="3 5" id="KW-1133">Transmembrane helix</keyword>
<comment type="subcellular location">
    <subcellularLocation>
        <location evidence="1">Membrane</location>
        <topology evidence="1">Multi-pass membrane protein</topology>
    </subcellularLocation>
</comment>
<evidence type="ECO:0000313" key="6">
    <source>
        <dbReference type="EMBL" id="KAJ8036506.1"/>
    </source>
</evidence>
<dbReference type="GO" id="GO:0016020">
    <property type="term" value="C:membrane"/>
    <property type="evidence" value="ECO:0007669"/>
    <property type="project" value="UniProtKB-SubCell"/>
</dbReference>
<dbReference type="PANTHER" id="PTHR23291">
    <property type="entry name" value="BAX INHIBITOR-RELATED"/>
    <property type="match status" value="1"/>
</dbReference>
<keyword evidence="7" id="KW-1185">Reference proteome</keyword>
<comment type="caution">
    <text evidence="6">The sequence shown here is derived from an EMBL/GenBank/DDBJ whole genome shotgun (WGS) entry which is preliminary data.</text>
</comment>
<evidence type="ECO:0000256" key="4">
    <source>
        <dbReference type="ARBA" id="ARBA00023136"/>
    </source>
</evidence>
<feature type="transmembrane region" description="Helical" evidence="5">
    <location>
        <begin position="100"/>
        <end position="119"/>
    </location>
</feature>
<dbReference type="PANTHER" id="PTHR23291:SF47">
    <property type="entry name" value="TRANSMEMBRANE BAX INHIBITOR MOTIF CONTAINING 7"/>
    <property type="match status" value="1"/>
</dbReference>
<evidence type="ECO:0000313" key="7">
    <source>
        <dbReference type="Proteomes" id="UP001152320"/>
    </source>
</evidence>
<accession>A0A9Q1C0S6</accession>
<dbReference type="OrthoDB" id="7933078at2759"/>
<evidence type="ECO:0000256" key="2">
    <source>
        <dbReference type="ARBA" id="ARBA00022692"/>
    </source>
</evidence>
<feature type="transmembrane region" description="Helical" evidence="5">
    <location>
        <begin position="183"/>
        <end position="200"/>
    </location>
</feature>
<feature type="transmembrane region" description="Helical" evidence="5">
    <location>
        <begin position="220"/>
        <end position="241"/>
    </location>
</feature>
<dbReference type="InterPro" id="IPR006214">
    <property type="entry name" value="Bax_inhibitor_1-related"/>
</dbReference>
<dbReference type="Pfam" id="PF01027">
    <property type="entry name" value="Bax1-I"/>
    <property type="match status" value="1"/>
</dbReference>
<evidence type="ECO:0000256" key="5">
    <source>
        <dbReference type="RuleBase" id="RU004379"/>
    </source>
</evidence>
<protein>
    <submittedName>
        <fullName evidence="6">Protein lifeguard 1</fullName>
    </submittedName>
</protein>
<dbReference type="EMBL" id="JAIZAY010000009">
    <property type="protein sequence ID" value="KAJ8036506.1"/>
    <property type="molecule type" value="Genomic_DNA"/>
</dbReference>
<keyword evidence="2 5" id="KW-0812">Transmembrane</keyword>
<organism evidence="6 7">
    <name type="scientific">Holothuria leucospilota</name>
    <name type="common">Black long sea cucumber</name>
    <name type="synonym">Mertensiothuria leucospilota</name>
    <dbReference type="NCBI Taxonomy" id="206669"/>
    <lineage>
        <taxon>Eukaryota</taxon>
        <taxon>Metazoa</taxon>
        <taxon>Echinodermata</taxon>
        <taxon>Eleutherozoa</taxon>
        <taxon>Echinozoa</taxon>
        <taxon>Holothuroidea</taxon>
        <taxon>Aspidochirotacea</taxon>
        <taxon>Aspidochirotida</taxon>
        <taxon>Holothuriidae</taxon>
        <taxon>Holothuria</taxon>
    </lineage>
</organism>
<comment type="similarity">
    <text evidence="5">Belongs to the BI1 family.</text>
</comment>
<reference evidence="6" key="1">
    <citation type="submission" date="2021-10" db="EMBL/GenBank/DDBJ databases">
        <title>Tropical sea cucumber genome reveals ecological adaptation and Cuvierian tubules defense mechanism.</title>
        <authorList>
            <person name="Chen T."/>
        </authorList>
    </citation>
    <scope>NUCLEOTIDE SEQUENCE</scope>
    <source>
        <strain evidence="6">Nanhai2018</strain>
        <tissue evidence="6">Muscle</tissue>
    </source>
</reference>
<dbReference type="AlphaFoldDB" id="A0A9Q1C0S6"/>
<dbReference type="CDD" id="cd10428">
    <property type="entry name" value="LFG_like"/>
    <property type="match status" value="1"/>
</dbReference>
<keyword evidence="4 5" id="KW-0472">Membrane</keyword>
<gene>
    <name evidence="6" type="ORF">HOLleu_20505</name>
</gene>
<sequence>MAQEKEYRTMSYEDGGGGGGFTFEDVNVKHGFLRKVYGTLTLQLIITVGIIIAIYIPVSEHPYTNYFYQNPWVFWTAFGVTFVMIIAMGCVPDLRRKSPINIICLLLFTAAEGVLLGITCSTYDAQTVLIAAGACAGIVLLLTLFAFQTKIDFTMMHGVAFVLLMVLLFFGLFAIIFRSDVLDVVYCALGVGLFSLYIVIDTQLMIGGKHQYEISEEEYIFAALNLYLDIIQLFLFLLRIVGAASD</sequence>